<dbReference type="GO" id="GO:0005615">
    <property type="term" value="C:extracellular space"/>
    <property type="evidence" value="ECO:0007669"/>
    <property type="project" value="TreeGrafter"/>
</dbReference>
<proteinExistence type="inferred from homology"/>
<dbReference type="EMBL" id="CAIIXF020000012">
    <property type="protein sequence ID" value="CAH1801284.1"/>
    <property type="molecule type" value="Genomic_DNA"/>
</dbReference>
<dbReference type="GO" id="GO:0005886">
    <property type="term" value="C:plasma membrane"/>
    <property type="evidence" value="ECO:0007669"/>
    <property type="project" value="TreeGrafter"/>
</dbReference>
<dbReference type="InterPro" id="IPR029058">
    <property type="entry name" value="AB_hydrolase_fold"/>
</dbReference>
<keyword evidence="7" id="KW-1185">Reference proteome</keyword>
<dbReference type="InterPro" id="IPR050654">
    <property type="entry name" value="AChE-related_enzymes"/>
</dbReference>
<evidence type="ECO:0000256" key="3">
    <source>
        <dbReference type="ARBA" id="ARBA00022801"/>
    </source>
</evidence>
<evidence type="ECO:0000259" key="5">
    <source>
        <dbReference type="Pfam" id="PF00135"/>
    </source>
</evidence>
<dbReference type="Proteomes" id="UP000749559">
    <property type="component" value="Unassembled WGS sequence"/>
</dbReference>
<dbReference type="EC" id="3.1.1.-" evidence="4"/>
<dbReference type="PANTHER" id="PTHR43918">
    <property type="entry name" value="ACETYLCHOLINESTERASE"/>
    <property type="match status" value="1"/>
</dbReference>
<reference evidence="6" key="1">
    <citation type="submission" date="2022-03" db="EMBL/GenBank/DDBJ databases">
        <authorList>
            <person name="Martin C."/>
        </authorList>
    </citation>
    <scope>NUCLEOTIDE SEQUENCE</scope>
</reference>
<gene>
    <name evidence="6" type="ORF">OFUS_LOCUS25091</name>
</gene>
<comment type="similarity">
    <text evidence="1 4">Belongs to the type-B carboxylesterase/lipase family.</text>
</comment>
<accession>A0A8S4Q3A1</accession>
<keyword evidence="4" id="KW-0732">Signal</keyword>
<dbReference type="OrthoDB" id="408631at2759"/>
<dbReference type="InterPro" id="IPR019826">
    <property type="entry name" value="Carboxylesterase_B_AS"/>
</dbReference>
<dbReference type="InterPro" id="IPR002018">
    <property type="entry name" value="CarbesteraseB"/>
</dbReference>
<feature type="signal peptide" evidence="4">
    <location>
        <begin position="1"/>
        <end position="20"/>
    </location>
</feature>
<evidence type="ECO:0000256" key="2">
    <source>
        <dbReference type="ARBA" id="ARBA00022487"/>
    </source>
</evidence>
<feature type="chain" id="PRO_5035968784" description="Carboxylic ester hydrolase" evidence="4">
    <location>
        <begin position="21"/>
        <end position="539"/>
    </location>
</feature>
<evidence type="ECO:0000256" key="4">
    <source>
        <dbReference type="RuleBase" id="RU361235"/>
    </source>
</evidence>
<organism evidence="6 7">
    <name type="scientific">Owenia fusiformis</name>
    <name type="common">Polychaete worm</name>
    <dbReference type="NCBI Taxonomy" id="6347"/>
    <lineage>
        <taxon>Eukaryota</taxon>
        <taxon>Metazoa</taxon>
        <taxon>Spiralia</taxon>
        <taxon>Lophotrochozoa</taxon>
        <taxon>Annelida</taxon>
        <taxon>Polychaeta</taxon>
        <taxon>Sedentaria</taxon>
        <taxon>Canalipalpata</taxon>
        <taxon>Sabellida</taxon>
        <taxon>Oweniida</taxon>
        <taxon>Oweniidae</taxon>
        <taxon>Owenia</taxon>
    </lineage>
</organism>
<dbReference type="FunFam" id="3.40.50.1820:FF:000128">
    <property type="entry name" value="Carboxylic ester hydrolase"/>
    <property type="match status" value="1"/>
</dbReference>
<dbReference type="PROSITE" id="PS00122">
    <property type="entry name" value="CARBOXYLESTERASE_B_1"/>
    <property type="match status" value="1"/>
</dbReference>
<keyword evidence="3 4" id="KW-0378">Hydrolase</keyword>
<comment type="caution">
    <text evidence="6">The sequence shown here is derived from an EMBL/GenBank/DDBJ whole genome shotgun (WGS) entry which is preliminary data.</text>
</comment>
<dbReference type="PANTHER" id="PTHR43918:SF4">
    <property type="entry name" value="CARBOXYLIC ESTER HYDROLASE"/>
    <property type="match status" value="1"/>
</dbReference>
<dbReference type="GO" id="GO:0006581">
    <property type="term" value="P:acetylcholine catabolic process"/>
    <property type="evidence" value="ECO:0007669"/>
    <property type="project" value="TreeGrafter"/>
</dbReference>
<protein>
    <recommendedName>
        <fullName evidence="4">Carboxylic ester hydrolase</fullName>
        <ecNumber evidence="4">3.1.1.-</ecNumber>
    </recommendedName>
</protein>
<name>A0A8S4Q3A1_OWEFU</name>
<evidence type="ECO:0000313" key="7">
    <source>
        <dbReference type="Proteomes" id="UP000749559"/>
    </source>
</evidence>
<dbReference type="SUPFAM" id="SSF53474">
    <property type="entry name" value="alpha/beta-Hydrolases"/>
    <property type="match status" value="1"/>
</dbReference>
<evidence type="ECO:0000313" key="6">
    <source>
        <dbReference type="EMBL" id="CAH1801284.1"/>
    </source>
</evidence>
<evidence type="ECO:0000256" key="1">
    <source>
        <dbReference type="ARBA" id="ARBA00005964"/>
    </source>
</evidence>
<keyword evidence="2" id="KW-0719">Serine esterase</keyword>
<feature type="domain" description="Carboxylesterase type B" evidence="5">
    <location>
        <begin position="24"/>
        <end position="515"/>
    </location>
</feature>
<dbReference type="GO" id="GO:0019695">
    <property type="term" value="P:choline metabolic process"/>
    <property type="evidence" value="ECO:0007669"/>
    <property type="project" value="TreeGrafter"/>
</dbReference>
<sequence>MGFQMSLLLHFMLLHIGTQGQDGPIVEVGVGSTVRGVEEYMPNSNKPVYNFMGIPFAAPPVGDLRFQPPQEIPLWTGELDGTDFGDICPNVIPLLPAMSENCLFLNVWTSSTSQNANMAVMVWMFGGAFQLGDGDIYEGTEFATLEDVVVVTFNYRVGVLGFLTMGDSNAPGNAGILDQRMALQWVQRHIRSFGGNPDAVTIFGESAGAMSVSFHLVSPMSRGLYLRAIGQSGVATTCGAICVHTTEVAVNRSFVIAESVGCPQSDSDGVTACLRNLDWEDIELHSFEYLPGPHLDGTFFTDWPLSTYSTGEFNRVDYLLGFNQDEGYIFMGDAEPTRENIATLIREYLAIIYPENLDAIFQACMDVYVDYDSMVTDEDYERAYSYFIGDKLFLGQIHDFARKHSVHATTFLYYFNHRPFWSEMPTWATASHAHEIPYVFGEPFTDDTTLEFSEAGGVLSRQMMTYWANFAKTGNPNGNGLPAWPQMNCSSTNYLELVPNPRTGERYEPERMRLWVDTIPALDTYRSGTYRGMPWACPS</sequence>
<dbReference type="Pfam" id="PF00135">
    <property type="entry name" value="COesterase"/>
    <property type="match status" value="1"/>
</dbReference>
<dbReference type="AlphaFoldDB" id="A0A8S4Q3A1"/>
<dbReference type="GO" id="GO:0003990">
    <property type="term" value="F:acetylcholinesterase activity"/>
    <property type="evidence" value="ECO:0007669"/>
    <property type="project" value="TreeGrafter"/>
</dbReference>
<dbReference type="Gene3D" id="3.40.50.1820">
    <property type="entry name" value="alpha/beta hydrolase"/>
    <property type="match status" value="1"/>
</dbReference>